<accession>A0ABV0BSJ7</accession>
<comment type="caution">
    <text evidence="2">The sequence shown here is derived from an EMBL/GenBank/DDBJ whole genome shotgun (WGS) entry which is preliminary data.</text>
</comment>
<sequence>MMKKISLKKLNLQDVEQLSREQLKNVLGGYSGGTTAPGPPDDPTTTLPEDNGNIGKSCTVYSGIHDNLPTGTTWTGTCQQAPWYETPMEICAYTDGTGFSSYVYGCN</sequence>
<evidence type="ECO:0000256" key="1">
    <source>
        <dbReference type="SAM" id="MobiDB-lite"/>
    </source>
</evidence>
<evidence type="ECO:0000313" key="3">
    <source>
        <dbReference type="Proteomes" id="UP001409291"/>
    </source>
</evidence>
<evidence type="ECO:0000313" key="2">
    <source>
        <dbReference type="EMBL" id="MEN5377509.1"/>
    </source>
</evidence>
<dbReference type="EMBL" id="JBDJNQ010000003">
    <property type="protein sequence ID" value="MEN5377509.1"/>
    <property type="molecule type" value="Genomic_DNA"/>
</dbReference>
<feature type="region of interest" description="Disordered" evidence="1">
    <location>
        <begin position="27"/>
        <end position="52"/>
    </location>
</feature>
<keyword evidence="3" id="KW-1185">Reference proteome</keyword>
<gene>
    <name evidence="2" type="ORF">ABE541_09570</name>
</gene>
<organism evidence="2 3">
    <name type="scientific">Sphingobacterium kitahiroshimense</name>
    <dbReference type="NCBI Taxonomy" id="470446"/>
    <lineage>
        <taxon>Bacteria</taxon>
        <taxon>Pseudomonadati</taxon>
        <taxon>Bacteroidota</taxon>
        <taxon>Sphingobacteriia</taxon>
        <taxon>Sphingobacteriales</taxon>
        <taxon>Sphingobacteriaceae</taxon>
        <taxon>Sphingobacterium</taxon>
    </lineage>
</organism>
<proteinExistence type="predicted"/>
<reference evidence="2 3" key="1">
    <citation type="submission" date="2024-04" db="EMBL/GenBank/DDBJ databases">
        <title>WGS of bacteria from Torrens River.</title>
        <authorList>
            <person name="Wyrsch E.R."/>
            <person name="Drigo B."/>
        </authorList>
    </citation>
    <scope>NUCLEOTIDE SEQUENCE [LARGE SCALE GENOMIC DNA]</scope>
    <source>
        <strain evidence="2 3">TWI391</strain>
    </source>
</reference>
<dbReference type="RefSeq" id="WP_346581174.1">
    <property type="nucleotide sequence ID" value="NZ_JBDJLH010000004.1"/>
</dbReference>
<evidence type="ECO:0008006" key="4">
    <source>
        <dbReference type="Google" id="ProtNLM"/>
    </source>
</evidence>
<dbReference type="Proteomes" id="UP001409291">
    <property type="component" value="Unassembled WGS sequence"/>
</dbReference>
<protein>
    <recommendedName>
        <fullName evidence="4">Natural product</fullName>
    </recommendedName>
</protein>
<name>A0ABV0BSJ7_9SPHI</name>